<dbReference type="EMBL" id="LXEY01000022">
    <property type="protein sequence ID" value="OAV59384.1"/>
    <property type="molecule type" value="Genomic_DNA"/>
</dbReference>
<name>A0A1B7LWF3_9MICC</name>
<sequence>MDRQAGTIFRIREFTRREKTCIRQDVKRFEKIGRDHHCQSLDDYANFVRERMKRTVDGEFTLKSVMLIRGFIAYFGDRLMRETKLARVATTLELAPGWLLRDAATFQTVFVGDVIVDCLLTDDLWAPTLDEIMDELIDWNYGYLDTEDVPTPYVWDPNTGLQNYLAA</sequence>
<protein>
    <submittedName>
        <fullName evidence="1">Uncharacterized protein</fullName>
    </submittedName>
</protein>
<proteinExistence type="predicted"/>
<dbReference type="Proteomes" id="UP000078292">
    <property type="component" value="Unassembled WGS sequence"/>
</dbReference>
<comment type="caution">
    <text evidence="1">The sequence shown here is derived from an EMBL/GenBank/DDBJ whole genome shotgun (WGS) entry which is preliminary data.</text>
</comment>
<reference evidence="1 2" key="1">
    <citation type="submission" date="2016-04" db="EMBL/GenBank/DDBJ databases">
        <title>First whole genome shotgun sequence of the bacterium Enteractinococcus sp. strain UASWS1574.</title>
        <authorList>
            <person name="Crovadore J."/>
            <person name="Chablais R."/>
            <person name="Lefort F."/>
        </authorList>
    </citation>
    <scope>NUCLEOTIDE SEQUENCE [LARGE SCALE GENOMIC DNA]</scope>
    <source>
        <strain evidence="1 2">UASWS1574</strain>
    </source>
</reference>
<dbReference type="STRING" id="1837282.A6F49_16155"/>
<keyword evidence="2" id="KW-1185">Reference proteome</keyword>
<dbReference type="AlphaFoldDB" id="A0A1B7LWF3"/>
<organism evidence="1 2">
    <name type="scientific">Enteractinococcus helveticum</name>
    <dbReference type="NCBI Taxonomy" id="1837282"/>
    <lineage>
        <taxon>Bacteria</taxon>
        <taxon>Bacillati</taxon>
        <taxon>Actinomycetota</taxon>
        <taxon>Actinomycetes</taxon>
        <taxon>Micrococcales</taxon>
        <taxon>Micrococcaceae</taxon>
    </lineage>
</organism>
<accession>A0A1B7LWF3</accession>
<gene>
    <name evidence="1" type="ORF">A6F49_16155</name>
</gene>
<evidence type="ECO:0000313" key="1">
    <source>
        <dbReference type="EMBL" id="OAV59384.1"/>
    </source>
</evidence>
<evidence type="ECO:0000313" key="2">
    <source>
        <dbReference type="Proteomes" id="UP000078292"/>
    </source>
</evidence>